<dbReference type="PROSITE" id="PS50011">
    <property type="entry name" value="PROTEIN_KINASE_DOM"/>
    <property type="match status" value="1"/>
</dbReference>
<comment type="caution">
    <text evidence="11">The sequence shown here is derived from an EMBL/GenBank/DDBJ whole genome shotgun (WGS) entry which is preliminary data.</text>
</comment>
<dbReference type="InterPro" id="IPR017441">
    <property type="entry name" value="Protein_kinase_ATP_BS"/>
</dbReference>
<evidence type="ECO:0000313" key="13">
    <source>
        <dbReference type="Proteomes" id="UP000317265"/>
    </source>
</evidence>
<dbReference type="EC" id="2.7.11.1" evidence="1"/>
<feature type="domain" description="Protein kinase" evidence="9">
    <location>
        <begin position="49"/>
        <end position="242"/>
    </location>
</feature>
<dbReference type="InterPro" id="IPR011009">
    <property type="entry name" value="Kinase-like_dom_sf"/>
</dbReference>
<gene>
    <name evidence="11" type="ORF">DSO09_02135</name>
    <name evidence="10" type="ORF">EF809_04645</name>
</gene>
<evidence type="ECO:0000256" key="2">
    <source>
        <dbReference type="ARBA" id="ARBA00022527"/>
    </source>
</evidence>
<evidence type="ECO:0000256" key="4">
    <source>
        <dbReference type="ARBA" id="ARBA00022741"/>
    </source>
</evidence>
<evidence type="ECO:0000256" key="8">
    <source>
        <dbReference type="ARBA" id="ARBA00048679"/>
    </source>
</evidence>
<evidence type="ECO:0000313" key="12">
    <source>
        <dbReference type="Proteomes" id="UP000316080"/>
    </source>
</evidence>
<proteinExistence type="predicted"/>
<dbReference type="SUPFAM" id="SSF56112">
    <property type="entry name" value="Protein kinase-like (PK-like)"/>
    <property type="match status" value="1"/>
</dbReference>
<name>A0A523BGD5_9CREN</name>
<dbReference type="EMBL" id="RXIH01000036">
    <property type="protein sequence ID" value="RZN55749.1"/>
    <property type="molecule type" value="Genomic_DNA"/>
</dbReference>
<dbReference type="EMBL" id="QNVI01000024">
    <property type="protein sequence ID" value="TDA39550.1"/>
    <property type="molecule type" value="Genomic_DNA"/>
</dbReference>
<accession>A0A523BGD5</accession>
<sequence length="242" mass="28404">MVEVIKIEDERLKVILSYPIFKEEFYNEVLRELREMGINELISRGRVNIGKINVIGKGCTSIVVQGLRNNNIIALKILRVDSNRESVSREGRILSIVNREGIGPKLIDYKNKVIAMEYIEGEYISNWLRREQDNLKMRMIIKDLLEQCYKLDLLGIFHKELSNPKTHIIIRNEEKPVIIDFETISLESKNSNLSSIIGYLFFSNSKILEKIIKWDSIKLRELVREYKKTRSNYNEILRFLGL</sequence>
<dbReference type="PROSITE" id="PS00107">
    <property type="entry name" value="PROTEIN_KINASE_ATP"/>
    <property type="match status" value="1"/>
</dbReference>
<dbReference type="GO" id="GO:0005524">
    <property type="term" value="F:ATP binding"/>
    <property type="evidence" value="ECO:0007669"/>
    <property type="project" value="UniProtKB-KW"/>
</dbReference>
<protein>
    <recommendedName>
        <fullName evidence="1">non-specific serine/threonine protein kinase</fullName>
        <ecNumber evidence="1">2.7.11.1</ecNumber>
    </recommendedName>
</protein>
<evidence type="ECO:0000259" key="9">
    <source>
        <dbReference type="PROSITE" id="PS50011"/>
    </source>
</evidence>
<evidence type="ECO:0000256" key="5">
    <source>
        <dbReference type="ARBA" id="ARBA00022777"/>
    </source>
</evidence>
<keyword evidence="5" id="KW-0418">Kinase</keyword>
<reference evidence="10 12" key="2">
    <citation type="journal article" date="2019" name="Nat. Microbiol.">
        <title>Wide diversity of methane and short-chain alkane metabolisms in uncultured archaea.</title>
        <authorList>
            <person name="Borrel G."/>
            <person name="Adam P.S."/>
            <person name="McKay L.J."/>
            <person name="Chen L.X."/>
            <person name="Sierra-Garcia I.N."/>
            <person name="Sieber C.M."/>
            <person name="Letourneur Q."/>
            <person name="Ghozlane A."/>
            <person name="Andersen G.L."/>
            <person name="Li W.J."/>
            <person name="Hallam S.J."/>
            <person name="Muyzer G."/>
            <person name="de Oliveira V.M."/>
            <person name="Inskeep W.P."/>
            <person name="Banfield J.F."/>
            <person name="Gribaldo S."/>
        </authorList>
    </citation>
    <scope>NUCLEOTIDE SEQUENCE [LARGE SCALE GENOMIC DNA]</scope>
    <source>
        <strain evidence="10">Verst-YHS</strain>
    </source>
</reference>
<comment type="catalytic activity">
    <reaction evidence="8">
        <text>L-seryl-[protein] + ATP = O-phospho-L-seryl-[protein] + ADP + H(+)</text>
        <dbReference type="Rhea" id="RHEA:17989"/>
        <dbReference type="Rhea" id="RHEA-COMP:9863"/>
        <dbReference type="Rhea" id="RHEA-COMP:11604"/>
        <dbReference type="ChEBI" id="CHEBI:15378"/>
        <dbReference type="ChEBI" id="CHEBI:29999"/>
        <dbReference type="ChEBI" id="CHEBI:30616"/>
        <dbReference type="ChEBI" id="CHEBI:83421"/>
        <dbReference type="ChEBI" id="CHEBI:456216"/>
        <dbReference type="EC" id="2.7.11.1"/>
    </reaction>
</comment>
<dbReference type="Gene3D" id="1.10.510.10">
    <property type="entry name" value="Transferase(Phosphotransferase) domain 1"/>
    <property type="match status" value="1"/>
</dbReference>
<comment type="catalytic activity">
    <reaction evidence="7">
        <text>L-threonyl-[protein] + ATP = O-phospho-L-threonyl-[protein] + ADP + H(+)</text>
        <dbReference type="Rhea" id="RHEA:46608"/>
        <dbReference type="Rhea" id="RHEA-COMP:11060"/>
        <dbReference type="Rhea" id="RHEA-COMP:11605"/>
        <dbReference type="ChEBI" id="CHEBI:15378"/>
        <dbReference type="ChEBI" id="CHEBI:30013"/>
        <dbReference type="ChEBI" id="CHEBI:30616"/>
        <dbReference type="ChEBI" id="CHEBI:61977"/>
        <dbReference type="ChEBI" id="CHEBI:456216"/>
        <dbReference type="EC" id="2.7.11.1"/>
    </reaction>
</comment>
<evidence type="ECO:0000256" key="3">
    <source>
        <dbReference type="ARBA" id="ARBA00022679"/>
    </source>
</evidence>
<keyword evidence="2" id="KW-0723">Serine/threonine-protein kinase</keyword>
<dbReference type="GO" id="GO:0004674">
    <property type="term" value="F:protein serine/threonine kinase activity"/>
    <property type="evidence" value="ECO:0007669"/>
    <property type="project" value="UniProtKB-KW"/>
</dbReference>
<dbReference type="Proteomes" id="UP000317265">
    <property type="component" value="Unassembled WGS sequence"/>
</dbReference>
<dbReference type="Proteomes" id="UP000316080">
    <property type="component" value="Unassembled WGS sequence"/>
</dbReference>
<evidence type="ECO:0000256" key="1">
    <source>
        <dbReference type="ARBA" id="ARBA00012513"/>
    </source>
</evidence>
<dbReference type="InterPro" id="IPR018934">
    <property type="entry name" value="RIO_dom"/>
</dbReference>
<keyword evidence="3" id="KW-0808">Transferase</keyword>
<evidence type="ECO:0000256" key="6">
    <source>
        <dbReference type="ARBA" id="ARBA00022840"/>
    </source>
</evidence>
<evidence type="ECO:0000256" key="7">
    <source>
        <dbReference type="ARBA" id="ARBA00047899"/>
    </source>
</evidence>
<keyword evidence="6" id="KW-0067">ATP-binding</keyword>
<dbReference type="AlphaFoldDB" id="A0A523BGD5"/>
<reference evidence="11 13" key="1">
    <citation type="journal article" date="2019" name="Nat. Microbiol.">
        <title>Expanding anaerobic alkane metabolism in the domain of Archaea.</title>
        <authorList>
            <person name="Wang Y."/>
            <person name="Wegener G."/>
            <person name="Hou J."/>
            <person name="Wang F."/>
            <person name="Xiao X."/>
        </authorList>
    </citation>
    <scope>NUCLEOTIDE SEQUENCE [LARGE SCALE GENOMIC DNA]</scope>
    <source>
        <strain evidence="11">WYZ-LMO11</strain>
    </source>
</reference>
<dbReference type="InterPro" id="IPR000719">
    <property type="entry name" value="Prot_kinase_dom"/>
</dbReference>
<dbReference type="Pfam" id="PF01163">
    <property type="entry name" value="RIO1"/>
    <property type="match status" value="1"/>
</dbReference>
<evidence type="ECO:0000313" key="10">
    <source>
        <dbReference type="EMBL" id="RZN55749.1"/>
    </source>
</evidence>
<keyword evidence="4" id="KW-0547">Nucleotide-binding</keyword>
<evidence type="ECO:0000313" key="11">
    <source>
        <dbReference type="EMBL" id="TDA39550.1"/>
    </source>
</evidence>
<organism evidence="11 13">
    <name type="scientific">Thermoproteota archaeon</name>
    <dbReference type="NCBI Taxonomy" id="2056631"/>
    <lineage>
        <taxon>Archaea</taxon>
        <taxon>Thermoproteota</taxon>
    </lineage>
</organism>